<keyword evidence="1" id="KW-0472">Membrane</keyword>
<name>A0ABS3AQK6_9BACT</name>
<keyword evidence="1" id="KW-1133">Transmembrane helix</keyword>
<sequence length="298" mass="34697">MITTKQLREWNDLGLFPNETEDEAAFVKRVRDCLYCSNQFEEYASSLPLVLRAKRISKIQMSPALALLQKEYGIYPDWMIAVFSNKGLASWHGGRFCLHELKEHHALLPIVQVRRELAKGKHYLTIYSLKEILAHEGVHLCRMAFTGTRYEETLAYFVSTSRIRKWLGPLFTSPIEAMIFVALVFVGLIAQGWTLLSGHLEYYPIAMWIQLFPLALIAWGGVRLASRYRKLKKCLNNLCGIFRNKKHSQHILYRLSDAEIDLFAKRSPGEIVEYAKEKKCFSLRWQLIWQAYFSRSKQ</sequence>
<organism evidence="2 3">
    <name type="scientific">Simkania negevensis</name>
    <dbReference type="NCBI Taxonomy" id="83561"/>
    <lineage>
        <taxon>Bacteria</taxon>
        <taxon>Pseudomonadati</taxon>
        <taxon>Chlamydiota</taxon>
        <taxon>Chlamydiia</taxon>
        <taxon>Parachlamydiales</taxon>
        <taxon>Simkaniaceae</taxon>
        <taxon>Simkania</taxon>
    </lineage>
</organism>
<proteinExistence type="predicted"/>
<reference evidence="2 3" key="1">
    <citation type="submission" date="2021-02" db="EMBL/GenBank/DDBJ databases">
        <title>Activity-based single-cell genomes from oceanic crustal fluid captures similar information to metagenomic and metatranscriptomic surveys with orders of magnitude less sampling.</title>
        <authorList>
            <person name="D'Angelo T.S."/>
            <person name="Orcutt B.N."/>
        </authorList>
    </citation>
    <scope>NUCLEOTIDE SEQUENCE [LARGE SCALE GENOMIC DNA]</scope>
    <source>
        <strain evidence="2">AH-315-G07</strain>
    </source>
</reference>
<keyword evidence="3" id="KW-1185">Reference proteome</keyword>
<feature type="transmembrane region" description="Helical" evidence="1">
    <location>
        <begin position="166"/>
        <end position="190"/>
    </location>
</feature>
<accession>A0ABS3AQK6</accession>
<evidence type="ECO:0000313" key="2">
    <source>
        <dbReference type="EMBL" id="MBN4066556.1"/>
    </source>
</evidence>
<evidence type="ECO:0000313" key="3">
    <source>
        <dbReference type="Proteomes" id="UP000722121"/>
    </source>
</evidence>
<feature type="transmembrane region" description="Helical" evidence="1">
    <location>
        <begin position="202"/>
        <end position="222"/>
    </location>
</feature>
<keyword evidence="1" id="KW-0812">Transmembrane</keyword>
<comment type="caution">
    <text evidence="2">The sequence shown here is derived from an EMBL/GenBank/DDBJ whole genome shotgun (WGS) entry which is preliminary data.</text>
</comment>
<dbReference type="Proteomes" id="UP000722121">
    <property type="component" value="Unassembled WGS sequence"/>
</dbReference>
<protein>
    <submittedName>
        <fullName evidence="2">Uncharacterized protein</fullName>
    </submittedName>
</protein>
<dbReference type="EMBL" id="JAFITR010000006">
    <property type="protein sequence ID" value="MBN4066556.1"/>
    <property type="molecule type" value="Genomic_DNA"/>
</dbReference>
<gene>
    <name evidence="2" type="ORF">JYU14_00540</name>
</gene>
<evidence type="ECO:0000256" key="1">
    <source>
        <dbReference type="SAM" id="Phobius"/>
    </source>
</evidence>